<accession>A0A0F9AMS9</accession>
<evidence type="ECO:0000313" key="1">
    <source>
        <dbReference type="EMBL" id="KKK73501.1"/>
    </source>
</evidence>
<name>A0A0F9AMS9_9ZZZZ</name>
<organism evidence="1">
    <name type="scientific">marine sediment metagenome</name>
    <dbReference type="NCBI Taxonomy" id="412755"/>
    <lineage>
        <taxon>unclassified sequences</taxon>
        <taxon>metagenomes</taxon>
        <taxon>ecological metagenomes</taxon>
    </lineage>
</organism>
<gene>
    <name evidence="1" type="ORF">LCGC14_2893210</name>
</gene>
<protein>
    <submittedName>
        <fullName evidence="1">Uncharacterized protein</fullName>
    </submittedName>
</protein>
<sequence>MATGATEFIDSTTAEVFHPELWSQLAIVARENTLVFANLVDRRFEVGMTYGDLIHVPSVTNLNARTKAKSSNAAITFETQTEVNVDISIATWEYAAIAVESIVKVQANRNQLKMYAGKMGYA</sequence>
<dbReference type="AlphaFoldDB" id="A0A0F9AMS9"/>
<comment type="caution">
    <text evidence="1">The sequence shown here is derived from an EMBL/GenBank/DDBJ whole genome shotgun (WGS) entry which is preliminary data.</text>
</comment>
<reference evidence="1" key="1">
    <citation type="journal article" date="2015" name="Nature">
        <title>Complex archaea that bridge the gap between prokaryotes and eukaryotes.</title>
        <authorList>
            <person name="Spang A."/>
            <person name="Saw J.H."/>
            <person name="Jorgensen S.L."/>
            <person name="Zaremba-Niedzwiedzka K."/>
            <person name="Martijn J."/>
            <person name="Lind A.E."/>
            <person name="van Eijk R."/>
            <person name="Schleper C."/>
            <person name="Guy L."/>
            <person name="Ettema T.J."/>
        </authorList>
    </citation>
    <scope>NUCLEOTIDE SEQUENCE</scope>
</reference>
<proteinExistence type="predicted"/>
<feature type="non-terminal residue" evidence="1">
    <location>
        <position position="122"/>
    </location>
</feature>
<dbReference type="EMBL" id="LAZR01056762">
    <property type="protein sequence ID" value="KKK73501.1"/>
    <property type="molecule type" value="Genomic_DNA"/>
</dbReference>